<comment type="caution">
    <text evidence="1">The sequence shown here is derived from an EMBL/GenBank/DDBJ whole genome shotgun (WGS) entry which is preliminary data.</text>
</comment>
<dbReference type="Gene3D" id="1.10.510.10">
    <property type="entry name" value="Transferase(Phosphotransferase) domain 1"/>
    <property type="match status" value="1"/>
</dbReference>
<protein>
    <recommendedName>
        <fullName evidence="3">Protein kinase domain-containing protein</fullName>
    </recommendedName>
</protein>
<sequence>MAERKHFPFPTLLDSSTHNGPNDTHKCLVTEPGMCSLARSKSTSQGVWYFDLILARIITAQLIRATVRLHSRGIVHGDIHLGNILFTLPSSFYSSSTENLYTTYREPIRETVQRLDGVSQLPVNVPAYVVPPE</sequence>
<dbReference type="AlphaFoldDB" id="A0AAN6ZCC9"/>
<dbReference type="Proteomes" id="UP001304895">
    <property type="component" value="Unassembled WGS sequence"/>
</dbReference>
<name>A0AAN6ZCC9_9PEZI</name>
<dbReference type="InterPro" id="IPR011009">
    <property type="entry name" value="Kinase-like_dom_sf"/>
</dbReference>
<reference evidence="1" key="1">
    <citation type="journal article" date="2023" name="Mol. Phylogenet. Evol.">
        <title>Genome-scale phylogeny and comparative genomics of the fungal order Sordariales.</title>
        <authorList>
            <person name="Hensen N."/>
            <person name="Bonometti L."/>
            <person name="Westerberg I."/>
            <person name="Brannstrom I.O."/>
            <person name="Guillou S."/>
            <person name="Cros-Aarteil S."/>
            <person name="Calhoun S."/>
            <person name="Haridas S."/>
            <person name="Kuo A."/>
            <person name="Mondo S."/>
            <person name="Pangilinan J."/>
            <person name="Riley R."/>
            <person name="LaButti K."/>
            <person name="Andreopoulos B."/>
            <person name="Lipzen A."/>
            <person name="Chen C."/>
            <person name="Yan M."/>
            <person name="Daum C."/>
            <person name="Ng V."/>
            <person name="Clum A."/>
            <person name="Steindorff A."/>
            <person name="Ohm R.A."/>
            <person name="Martin F."/>
            <person name="Silar P."/>
            <person name="Natvig D.O."/>
            <person name="Lalanne C."/>
            <person name="Gautier V."/>
            <person name="Ament-Velasquez S.L."/>
            <person name="Kruys A."/>
            <person name="Hutchinson M.I."/>
            <person name="Powell A.J."/>
            <person name="Barry K."/>
            <person name="Miller A.N."/>
            <person name="Grigoriev I.V."/>
            <person name="Debuchy R."/>
            <person name="Gladieux P."/>
            <person name="Hiltunen Thoren M."/>
            <person name="Johannesson H."/>
        </authorList>
    </citation>
    <scope>NUCLEOTIDE SEQUENCE</scope>
    <source>
        <strain evidence="1">CBS 123565</strain>
    </source>
</reference>
<evidence type="ECO:0008006" key="3">
    <source>
        <dbReference type="Google" id="ProtNLM"/>
    </source>
</evidence>
<dbReference type="EMBL" id="MU853413">
    <property type="protein sequence ID" value="KAK4133087.1"/>
    <property type="molecule type" value="Genomic_DNA"/>
</dbReference>
<proteinExistence type="predicted"/>
<reference evidence="1" key="2">
    <citation type="submission" date="2023-05" db="EMBL/GenBank/DDBJ databases">
        <authorList>
            <consortium name="Lawrence Berkeley National Laboratory"/>
            <person name="Steindorff A."/>
            <person name="Hensen N."/>
            <person name="Bonometti L."/>
            <person name="Westerberg I."/>
            <person name="Brannstrom I.O."/>
            <person name="Guillou S."/>
            <person name="Cros-Aarteil S."/>
            <person name="Calhoun S."/>
            <person name="Haridas S."/>
            <person name="Kuo A."/>
            <person name="Mondo S."/>
            <person name="Pangilinan J."/>
            <person name="Riley R."/>
            <person name="Labutti K."/>
            <person name="Andreopoulos B."/>
            <person name="Lipzen A."/>
            <person name="Chen C."/>
            <person name="Yanf M."/>
            <person name="Daum C."/>
            <person name="Ng V."/>
            <person name="Clum A."/>
            <person name="Ohm R."/>
            <person name="Martin F."/>
            <person name="Silar P."/>
            <person name="Natvig D."/>
            <person name="Lalanne C."/>
            <person name="Gautier V."/>
            <person name="Ament-Velasquez S.L."/>
            <person name="Kruys A."/>
            <person name="Hutchinson M.I."/>
            <person name="Powell A.J."/>
            <person name="Barry K."/>
            <person name="Miller A.N."/>
            <person name="Grigoriev I.V."/>
            <person name="Debuchy R."/>
            <person name="Gladieux P."/>
            <person name="Thoren M.H."/>
            <person name="Johannesson H."/>
        </authorList>
    </citation>
    <scope>NUCLEOTIDE SEQUENCE</scope>
    <source>
        <strain evidence="1">CBS 123565</strain>
    </source>
</reference>
<dbReference type="Gene3D" id="3.30.200.20">
    <property type="entry name" value="Phosphorylase Kinase, domain 1"/>
    <property type="match status" value="1"/>
</dbReference>
<organism evidence="1 2">
    <name type="scientific">Trichocladium antarcticum</name>
    <dbReference type="NCBI Taxonomy" id="1450529"/>
    <lineage>
        <taxon>Eukaryota</taxon>
        <taxon>Fungi</taxon>
        <taxon>Dikarya</taxon>
        <taxon>Ascomycota</taxon>
        <taxon>Pezizomycotina</taxon>
        <taxon>Sordariomycetes</taxon>
        <taxon>Sordariomycetidae</taxon>
        <taxon>Sordariales</taxon>
        <taxon>Chaetomiaceae</taxon>
        <taxon>Trichocladium</taxon>
    </lineage>
</organism>
<keyword evidence="2" id="KW-1185">Reference proteome</keyword>
<evidence type="ECO:0000313" key="1">
    <source>
        <dbReference type="EMBL" id="KAK4133087.1"/>
    </source>
</evidence>
<gene>
    <name evidence="1" type="ORF">BT67DRAFT_479183</name>
</gene>
<evidence type="ECO:0000313" key="2">
    <source>
        <dbReference type="Proteomes" id="UP001304895"/>
    </source>
</evidence>
<dbReference type="SUPFAM" id="SSF56112">
    <property type="entry name" value="Protein kinase-like (PK-like)"/>
    <property type="match status" value="1"/>
</dbReference>
<accession>A0AAN6ZCC9</accession>